<evidence type="ECO:0000313" key="3">
    <source>
        <dbReference type="EMBL" id="XCM84241.1"/>
    </source>
</evidence>
<dbReference type="PANTHER" id="PTHR33498:SF1">
    <property type="entry name" value="TRANSPOSASE FOR INSERTION SEQUENCE ELEMENT IS1557"/>
    <property type="match status" value="1"/>
</dbReference>
<accession>A0AAU8K9N7</accession>
<dbReference type="AlphaFoldDB" id="A0AAU8K9N7"/>
<gene>
    <name evidence="3" type="ORF">ABWK59_32875</name>
</gene>
<dbReference type="EMBL" id="CP159872">
    <property type="protein sequence ID" value="XCM84241.1"/>
    <property type="molecule type" value="Genomic_DNA"/>
</dbReference>
<dbReference type="KEGG" id="kcm:ABWK59_32875"/>
<dbReference type="InterPro" id="IPR002560">
    <property type="entry name" value="Transposase_DDE"/>
</dbReference>
<organism evidence="3">
    <name type="scientific">Kitasatospora camelliae</name>
    <dbReference type="NCBI Taxonomy" id="3156397"/>
    <lineage>
        <taxon>Bacteria</taxon>
        <taxon>Bacillati</taxon>
        <taxon>Actinomycetota</taxon>
        <taxon>Actinomycetes</taxon>
        <taxon>Kitasatosporales</taxon>
        <taxon>Streptomycetaceae</taxon>
        <taxon>Kitasatospora</taxon>
    </lineage>
</organism>
<evidence type="ECO:0000259" key="2">
    <source>
        <dbReference type="Pfam" id="PF14690"/>
    </source>
</evidence>
<reference evidence="3" key="1">
    <citation type="submission" date="2024-06" db="EMBL/GenBank/DDBJ databases">
        <title>The genome sequences of Kitasatospora sp. strain HUAS MG31.</title>
        <authorList>
            <person name="Mo P."/>
        </authorList>
    </citation>
    <scope>NUCLEOTIDE SEQUENCE</scope>
    <source>
        <strain evidence="3">HUAS MG31</strain>
    </source>
</reference>
<dbReference type="InterPro" id="IPR047951">
    <property type="entry name" value="Transpos_ISL3"/>
</dbReference>
<dbReference type="Pfam" id="PF01610">
    <property type="entry name" value="DDE_Tnp_ISL3"/>
    <property type="match status" value="2"/>
</dbReference>
<name>A0AAU8K9N7_9ACTN</name>
<feature type="domain" description="Transposase IS204/IS1001/IS1096/IS1165 zinc-finger" evidence="2">
    <location>
        <begin position="39"/>
        <end position="81"/>
    </location>
</feature>
<dbReference type="Pfam" id="PF14690">
    <property type="entry name" value="Zn_ribbon_ISL3"/>
    <property type="match status" value="1"/>
</dbReference>
<feature type="domain" description="Transposase IS204/IS1001/IS1096/IS1165 DDE" evidence="1">
    <location>
        <begin position="158"/>
        <end position="257"/>
    </location>
</feature>
<protein>
    <submittedName>
        <fullName evidence="3">ISL3 family transposase</fullName>
    </submittedName>
</protein>
<dbReference type="RefSeq" id="WP_354645178.1">
    <property type="nucleotide sequence ID" value="NZ_CP159872.1"/>
</dbReference>
<feature type="domain" description="Transposase IS204/IS1001/IS1096/IS1165 DDE" evidence="1">
    <location>
        <begin position="407"/>
        <end position="531"/>
    </location>
</feature>
<evidence type="ECO:0000259" key="1">
    <source>
        <dbReference type="Pfam" id="PF01610"/>
    </source>
</evidence>
<dbReference type="PANTHER" id="PTHR33498">
    <property type="entry name" value="TRANSPOSASE FOR INSERTION SEQUENCE ELEMENT IS1557"/>
    <property type="match status" value="1"/>
</dbReference>
<dbReference type="InterPro" id="IPR029261">
    <property type="entry name" value="Transposase_Znf"/>
</dbReference>
<sequence length="535" mass="60485">MDAARVADLLFPGIGVEVEEMVLGDDEVRLAVRSAAASAACPGCERRSSRLHCYYRRRLADRPIAGRRVRLELKARRLVCGNDRCARRTFAEQIPALTSRNARRTTALTARLTDIALFLGGRAGARISGRLAMTTCRDTLLRLIRALPVPSSGLVPHLGVDEFAVRRGRTYATVLVDMDTHRPIDVLADRTANTFATWLRDHPEVRTICRDRAGSFRDGARTGAPQAQQVADAWHLLHNLAEAVERVVGRHRADLREPLAVRDDQDDVPHFGTAASNELDVHGRPRPLVARTRERHQQIHERIERGDSLRAIARELRLSRGTVLRFARAADVEQLLVAATHRPSVIDDYRRYLHHRWMEGCTNASALTREIQQLGYRGDVNTVQRHLRQYRTGAIPAEAPLPHLTVRRVTDWIMRRPERLDDTERKCLDELCERSPALATTTQYARRLATMVRERRSEHLALDVWLADVRLDGQPELRTLAGGIRRDRAAVLAALNTTLTSGAVEGNVTRIKLLKRQMYGRANFDLLRRRILLTP</sequence>
<dbReference type="NCBIfam" id="NF033550">
    <property type="entry name" value="transpos_ISL3"/>
    <property type="match status" value="1"/>
</dbReference>
<proteinExistence type="predicted"/>